<dbReference type="RefSeq" id="WP_345363200.1">
    <property type="nucleotide sequence ID" value="NZ_BAABII010000009.1"/>
</dbReference>
<evidence type="ECO:0000313" key="2">
    <source>
        <dbReference type="Proteomes" id="UP001564626"/>
    </source>
</evidence>
<evidence type="ECO:0000313" key="1">
    <source>
        <dbReference type="EMBL" id="MEY8039993.1"/>
    </source>
</evidence>
<sequence>MQRQRQLEHAAEHLRRTTRAGFAAHSAGSGLAPPDWYVAIAGDYQVERALAAVLAEILDGASITDPYAEATRRLTDQTRSADP</sequence>
<organism evidence="1 2">
    <name type="scientific">Saccharopolyspora cebuensis</name>
    <dbReference type="NCBI Taxonomy" id="418759"/>
    <lineage>
        <taxon>Bacteria</taxon>
        <taxon>Bacillati</taxon>
        <taxon>Actinomycetota</taxon>
        <taxon>Actinomycetes</taxon>
        <taxon>Pseudonocardiales</taxon>
        <taxon>Pseudonocardiaceae</taxon>
        <taxon>Saccharopolyspora</taxon>
    </lineage>
</organism>
<accession>A0ABV4CHL1</accession>
<dbReference type="Proteomes" id="UP001564626">
    <property type="component" value="Unassembled WGS sequence"/>
</dbReference>
<gene>
    <name evidence="1" type="ORF">AB8O55_11350</name>
</gene>
<reference evidence="1 2" key="1">
    <citation type="submission" date="2024-08" db="EMBL/GenBank/DDBJ databases">
        <title>Genome mining of Saccharopolyspora cebuensis PGLac3 from Nigerian medicinal plant.</title>
        <authorList>
            <person name="Ezeobiora C.E."/>
            <person name="Igbokwe N.H."/>
            <person name="Amin D.H."/>
            <person name="Mendie U.E."/>
        </authorList>
    </citation>
    <scope>NUCLEOTIDE SEQUENCE [LARGE SCALE GENOMIC DNA]</scope>
    <source>
        <strain evidence="1 2">PGLac3</strain>
    </source>
</reference>
<name>A0ABV4CHL1_9PSEU</name>
<protein>
    <submittedName>
        <fullName evidence="1">Uncharacterized protein</fullName>
    </submittedName>
</protein>
<dbReference type="EMBL" id="JBGEHV010000016">
    <property type="protein sequence ID" value="MEY8039993.1"/>
    <property type="molecule type" value="Genomic_DNA"/>
</dbReference>
<keyword evidence="2" id="KW-1185">Reference proteome</keyword>
<proteinExistence type="predicted"/>
<comment type="caution">
    <text evidence="1">The sequence shown here is derived from an EMBL/GenBank/DDBJ whole genome shotgun (WGS) entry which is preliminary data.</text>
</comment>